<protein>
    <submittedName>
        <fullName evidence="2">DUF6152 family protein</fullName>
    </submittedName>
</protein>
<keyword evidence="1" id="KW-0732">Signal</keyword>
<name>A0ABV7H3E2_9BURK</name>
<dbReference type="EMBL" id="JBHRTI010000003">
    <property type="protein sequence ID" value="MFC3146527.1"/>
    <property type="molecule type" value="Genomic_DNA"/>
</dbReference>
<sequence>MKRRHVLFAGTSALLLPRAMAHHGWGSFDESQPIYLEGVVKQVTWVNPHATLVIEMPANAALPADLASRKLPAQERAVDAAAILSKTRAAAKRGEWTVELAPLNRMQAWQVPETKVGERVALIGYTYANEQGPQRLRAEYLFAGGQAYGLRSLPVRG</sequence>
<evidence type="ECO:0000313" key="2">
    <source>
        <dbReference type="EMBL" id="MFC3146527.1"/>
    </source>
</evidence>
<organism evidence="2 3">
    <name type="scientific">Piscinibacterium candidicorallinum</name>
    <dbReference type="NCBI Taxonomy" id="1793872"/>
    <lineage>
        <taxon>Bacteria</taxon>
        <taxon>Pseudomonadati</taxon>
        <taxon>Pseudomonadota</taxon>
        <taxon>Betaproteobacteria</taxon>
        <taxon>Burkholderiales</taxon>
        <taxon>Piscinibacterium</taxon>
    </lineage>
</organism>
<accession>A0ABV7H3E2</accession>
<gene>
    <name evidence="2" type="ORF">ACFOEN_02595</name>
</gene>
<dbReference type="InterPro" id="IPR046150">
    <property type="entry name" value="DUF6152"/>
</dbReference>
<comment type="caution">
    <text evidence="2">The sequence shown here is derived from an EMBL/GenBank/DDBJ whole genome shotgun (WGS) entry which is preliminary data.</text>
</comment>
<evidence type="ECO:0000256" key="1">
    <source>
        <dbReference type="SAM" id="SignalP"/>
    </source>
</evidence>
<feature type="chain" id="PRO_5045495037" evidence="1">
    <location>
        <begin position="22"/>
        <end position="157"/>
    </location>
</feature>
<reference evidence="3" key="1">
    <citation type="journal article" date="2019" name="Int. J. Syst. Evol. Microbiol.">
        <title>The Global Catalogue of Microorganisms (GCM) 10K type strain sequencing project: providing services to taxonomists for standard genome sequencing and annotation.</title>
        <authorList>
            <consortium name="The Broad Institute Genomics Platform"/>
            <consortium name="The Broad Institute Genome Sequencing Center for Infectious Disease"/>
            <person name="Wu L."/>
            <person name="Ma J."/>
        </authorList>
    </citation>
    <scope>NUCLEOTIDE SEQUENCE [LARGE SCALE GENOMIC DNA]</scope>
    <source>
        <strain evidence="3">KCTC 52168</strain>
    </source>
</reference>
<dbReference type="RefSeq" id="WP_377300810.1">
    <property type="nucleotide sequence ID" value="NZ_CP180191.1"/>
</dbReference>
<dbReference type="Proteomes" id="UP001595556">
    <property type="component" value="Unassembled WGS sequence"/>
</dbReference>
<evidence type="ECO:0000313" key="3">
    <source>
        <dbReference type="Proteomes" id="UP001595556"/>
    </source>
</evidence>
<feature type="signal peptide" evidence="1">
    <location>
        <begin position="1"/>
        <end position="21"/>
    </location>
</feature>
<dbReference type="Pfam" id="PF19649">
    <property type="entry name" value="DUF6152"/>
    <property type="match status" value="1"/>
</dbReference>
<proteinExistence type="predicted"/>
<keyword evidence="3" id="KW-1185">Reference proteome</keyword>